<dbReference type="SUPFAM" id="SSF46785">
    <property type="entry name" value="Winged helix' DNA-binding domain"/>
    <property type="match status" value="1"/>
</dbReference>
<reference evidence="4 5" key="1">
    <citation type="journal article" date="2011" name="Stand. Genomic Sci.">
        <title>Complete genome sequence of Thermomonospora curvata type strain (B9).</title>
        <authorList>
            <person name="Chertkov O."/>
            <person name="Sikorski J."/>
            <person name="Nolan M."/>
            <person name="Lapidus A."/>
            <person name="Lucas S."/>
            <person name="Del Rio T.G."/>
            <person name="Tice H."/>
            <person name="Cheng J.F."/>
            <person name="Goodwin L."/>
            <person name="Pitluck S."/>
            <person name="Liolios K."/>
            <person name="Ivanova N."/>
            <person name="Mavromatis K."/>
            <person name="Mikhailova N."/>
            <person name="Ovchinnikova G."/>
            <person name="Pati A."/>
            <person name="Chen A."/>
            <person name="Palaniappan K."/>
            <person name="Djao O.D."/>
            <person name="Land M."/>
            <person name="Hauser L."/>
            <person name="Chang Y.J."/>
            <person name="Jeffries C.D."/>
            <person name="Brettin T."/>
            <person name="Han C."/>
            <person name="Detter J.C."/>
            <person name="Rohde M."/>
            <person name="Goker M."/>
            <person name="Woyke T."/>
            <person name="Bristow J."/>
            <person name="Eisen J.A."/>
            <person name="Markowitz V."/>
            <person name="Hugenholtz P."/>
            <person name="Klenk H.P."/>
            <person name="Kyrpides N.C."/>
        </authorList>
    </citation>
    <scope>NUCLEOTIDE SEQUENCE [LARGE SCALE GENOMIC DNA]</scope>
    <source>
        <strain evidence="5">ATCC 19995 / DSM 43183 / JCM 3096 / KCTC 9072 / NBRC 15933 / NCIMB 10081 / Henssen B9</strain>
    </source>
</reference>
<dbReference type="HOGENOM" id="CLU_089258_1_1_11"/>
<dbReference type="KEGG" id="tcu:Tcur_0225"/>
<protein>
    <submittedName>
        <fullName evidence="4">Transcriptional regulator, PadR-like family</fullName>
    </submittedName>
</protein>
<feature type="domain" description="Transcription regulator PadR N-terminal" evidence="2">
    <location>
        <begin position="7"/>
        <end position="78"/>
    </location>
</feature>
<dbReference type="AlphaFoldDB" id="D1AEL4"/>
<dbReference type="InterPro" id="IPR036390">
    <property type="entry name" value="WH_DNA-bd_sf"/>
</dbReference>
<dbReference type="STRING" id="471852.Tcur_0225"/>
<evidence type="ECO:0000259" key="3">
    <source>
        <dbReference type="Pfam" id="PF10400"/>
    </source>
</evidence>
<dbReference type="InterPro" id="IPR005149">
    <property type="entry name" value="Tscrpt_reg_PadR_N"/>
</dbReference>
<sequence length="187" mass="20702">MSLRMAVLGLLAGLGPASGYDLTQRFDASLAFVWYAQHSQIYPELNRLAAEGLIEVAQEGPRGRKTYAITPAGREAVTRWLQHAEPAPTRRNEGALRAFLLPLLDPAEAVKVLQREAAFYAERVRELQNLRGLADSAPHRFGRHALELGIRQMTAIREWAEWAAQDLAGGTEEVAEKTPESSESAER</sequence>
<dbReference type="Pfam" id="PF03551">
    <property type="entry name" value="PadR"/>
    <property type="match status" value="1"/>
</dbReference>
<evidence type="ECO:0000313" key="5">
    <source>
        <dbReference type="Proteomes" id="UP000001918"/>
    </source>
</evidence>
<dbReference type="OrthoDB" id="3186544at2"/>
<dbReference type="Gene3D" id="1.10.10.10">
    <property type="entry name" value="Winged helix-like DNA-binding domain superfamily/Winged helix DNA-binding domain"/>
    <property type="match status" value="1"/>
</dbReference>
<proteinExistence type="predicted"/>
<gene>
    <name evidence="4" type="ordered locus">Tcur_0225</name>
</gene>
<dbReference type="PANTHER" id="PTHR43252">
    <property type="entry name" value="TRANSCRIPTIONAL REGULATOR YQJI"/>
    <property type="match status" value="1"/>
</dbReference>
<dbReference type="eggNOG" id="COG1695">
    <property type="taxonomic scope" value="Bacteria"/>
</dbReference>
<evidence type="ECO:0000256" key="1">
    <source>
        <dbReference type="SAM" id="MobiDB-lite"/>
    </source>
</evidence>
<feature type="domain" description="Transcription regulator PadR C-terminal" evidence="3">
    <location>
        <begin position="91"/>
        <end position="167"/>
    </location>
</feature>
<feature type="compositionally biased region" description="Basic and acidic residues" evidence="1">
    <location>
        <begin position="174"/>
        <end position="187"/>
    </location>
</feature>
<dbReference type="RefSeq" id="WP_012850614.1">
    <property type="nucleotide sequence ID" value="NC_013510.1"/>
</dbReference>
<dbReference type="PANTHER" id="PTHR43252:SF2">
    <property type="entry name" value="TRANSCRIPTION REGULATOR, PADR-LIKE FAMILY"/>
    <property type="match status" value="1"/>
</dbReference>
<dbReference type="EMBL" id="CP001738">
    <property type="protein sequence ID" value="ACY95830.1"/>
    <property type="molecule type" value="Genomic_DNA"/>
</dbReference>
<feature type="region of interest" description="Disordered" evidence="1">
    <location>
        <begin position="168"/>
        <end position="187"/>
    </location>
</feature>
<evidence type="ECO:0000259" key="2">
    <source>
        <dbReference type="Pfam" id="PF03551"/>
    </source>
</evidence>
<name>D1AEL4_THECD</name>
<dbReference type="Proteomes" id="UP000001918">
    <property type="component" value="Chromosome"/>
</dbReference>
<dbReference type="InterPro" id="IPR018309">
    <property type="entry name" value="Tscrpt_reg_PadR_C"/>
</dbReference>
<keyword evidence="5" id="KW-1185">Reference proteome</keyword>
<accession>D1AEL4</accession>
<organism evidence="4 5">
    <name type="scientific">Thermomonospora curvata (strain ATCC 19995 / DSM 43183 / JCM 3096 / KCTC 9072 / NBRC 15933 / NCIMB 10081 / Henssen B9)</name>
    <dbReference type="NCBI Taxonomy" id="471852"/>
    <lineage>
        <taxon>Bacteria</taxon>
        <taxon>Bacillati</taxon>
        <taxon>Actinomycetota</taxon>
        <taxon>Actinomycetes</taxon>
        <taxon>Streptosporangiales</taxon>
        <taxon>Thermomonosporaceae</taxon>
        <taxon>Thermomonospora</taxon>
    </lineage>
</organism>
<dbReference type="InterPro" id="IPR036388">
    <property type="entry name" value="WH-like_DNA-bd_sf"/>
</dbReference>
<dbReference type="Pfam" id="PF10400">
    <property type="entry name" value="Vir_act_alpha_C"/>
    <property type="match status" value="1"/>
</dbReference>
<evidence type="ECO:0000313" key="4">
    <source>
        <dbReference type="EMBL" id="ACY95830.1"/>
    </source>
</evidence>